<dbReference type="Gene3D" id="3.40.50.150">
    <property type="entry name" value="Vaccinia Virus protein VP39"/>
    <property type="match status" value="1"/>
</dbReference>
<dbReference type="NCBIfam" id="TIGR00675">
    <property type="entry name" value="dcm"/>
    <property type="match status" value="1"/>
</dbReference>
<dbReference type="PANTHER" id="PTHR46098:SF1">
    <property type="entry name" value="TRNA (CYTOSINE(38)-C(5))-METHYLTRANSFERASE"/>
    <property type="match status" value="1"/>
</dbReference>
<evidence type="ECO:0000256" key="7">
    <source>
        <dbReference type="RuleBase" id="RU000417"/>
    </source>
</evidence>
<dbReference type="EMBL" id="SMDN01000020">
    <property type="protein sequence ID" value="TQC51281.1"/>
    <property type="molecule type" value="Genomic_DNA"/>
</dbReference>
<organism evidence="9 10">
    <name type="scientific">Mycoplasmopsis mucosicanis</name>
    <dbReference type="NCBI Taxonomy" id="458208"/>
    <lineage>
        <taxon>Bacteria</taxon>
        <taxon>Bacillati</taxon>
        <taxon>Mycoplasmatota</taxon>
        <taxon>Mycoplasmoidales</taxon>
        <taxon>Metamycoplasmataceae</taxon>
        <taxon>Mycoplasmopsis</taxon>
    </lineage>
</organism>
<evidence type="ECO:0000256" key="2">
    <source>
        <dbReference type="ARBA" id="ARBA00022679"/>
    </source>
</evidence>
<dbReference type="Pfam" id="PF00145">
    <property type="entry name" value="DNA_methylase"/>
    <property type="match status" value="1"/>
</dbReference>
<evidence type="ECO:0000256" key="1">
    <source>
        <dbReference type="ARBA" id="ARBA00022603"/>
    </source>
</evidence>
<evidence type="ECO:0000256" key="5">
    <source>
        <dbReference type="PROSITE-ProRule" id="PRU01016"/>
    </source>
</evidence>
<dbReference type="GO" id="GO:0032259">
    <property type="term" value="P:methylation"/>
    <property type="evidence" value="ECO:0007669"/>
    <property type="project" value="UniProtKB-KW"/>
</dbReference>
<dbReference type="SUPFAM" id="SSF47413">
    <property type="entry name" value="lambda repressor-like DNA-binding domains"/>
    <property type="match status" value="1"/>
</dbReference>
<dbReference type="SUPFAM" id="SSF53335">
    <property type="entry name" value="S-adenosyl-L-methionine-dependent methyltransferases"/>
    <property type="match status" value="1"/>
</dbReference>
<dbReference type="GO" id="GO:0045892">
    <property type="term" value="P:negative regulation of DNA-templated transcription"/>
    <property type="evidence" value="ECO:0007669"/>
    <property type="project" value="InterPro"/>
</dbReference>
<comment type="similarity">
    <text evidence="5 6">Belongs to the class I-like SAM-binding methyltransferase superfamily. C5-methyltransferase family.</text>
</comment>
<evidence type="ECO:0000259" key="8">
    <source>
        <dbReference type="Pfam" id="PF07022"/>
    </source>
</evidence>
<keyword evidence="1 5" id="KW-0489">Methyltransferase</keyword>
<comment type="catalytic activity">
    <reaction evidence="7">
        <text>a 2'-deoxycytidine in DNA + S-adenosyl-L-methionine = a 5-methyl-2'-deoxycytidine in DNA + S-adenosyl-L-homocysteine + H(+)</text>
        <dbReference type="Rhea" id="RHEA:13681"/>
        <dbReference type="Rhea" id="RHEA-COMP:11369"/>
        <dbReference type="Rhea" id="RHEA-COMP:11370"/>
        <dbReference type="ChEBI" id="CHEBI:15378"/>
        <dbReference type="ChEBI" id="CHEBI:57856"/>
        <dbReference type="ChEBI" id="CHEBI:59789"/>
        <dbReference type="ChEBI" id="CHEBI:85452"/>
        <dbReference type="ChEBI" id="CHEBI:85454"/>
        <dbReference type="EC" id="2.1.1.37"/>
    </reaction>
</comment>
<dbReference type="InterPro" id="IPR018117">
    <property type="entry name" value="C5_DNA_meth_AS"/>
</dbReference>
<evidence type="ECO:0000313" key="9">
    <source>
        <dbReference type="EMBL" id="TQC51281.1"/>
    </source>
</evidence>
<dbReference type="GO" id="GO:0003886">
    <property type="term" value="F:DNA (cytosine-5-)-methyltransferase activity"/>
    <property type="evidence" value="ECO:0007669"/>
    <property type="project" value="UniProtKB-EC"/>
</dbReference>
<dbReference type="InterPro" id="IPR050750">
    <property type="entry name" value="C5-MTase"/>
</dbReference>
<evidence type="ECO:0000313" key="10">
    <source>
        <dbReference type="Proteomes" id="UP000320801"/>
    </source>
</evidence>
<proteinExistence type="inferred from homology"/>
<dbReference type="Proteomes" id="UP000320801">
    <property type="component" value="Unassembled WGS sequence"/>
</dbReference>
<keyword evidence="3 5" id="KW-0949">S-adenosyl-L-methionine</keyword>
<dbReference type="RefSeq" id="WP_141484189.1">
    <property type="nucleotide sequence ID" value="NZ_SMDN01000020.1"/>
</dbReference>
<protein>
    <recommendedName>
        <fullName evidence="7">Cytosine-specific methyltransferase</fullName>
        <ecNumber evidence="7">2.1.1.37</ecNumber>
    </recommendedName>
</protein>
<dbReference type="AlphaFoldDB" id="A0A507SJ87"/>
<name>A0A507SJ87_9BACT</name>
<dbReference type="GO" id="GO:0009307">
    <property type="term" value="P:DNA restriction-modification system"/>
    <property type="evidence" value="ECO:0007669"/>
    <property type="project" value="UniProtKB-KW"/>
</dbReference>
<keyword evidence="4" id="KW-0680">Restriction system</keyword>
<dbReference type="Gene3D" id="3.90.120.10">
    <property type="entry name" value="DNA Methylase, subunit A, domain 2"/>
    <property type="match status" value="1"/>
</dbReference>
<dbReference type="InterPro" id="IPR010744">
    <property type="entry name" value="Phage_CI_N"/>
</dbReference>
<sequence>MKQKNFTFIDLFSGIGGFHHAMSQLGGECVFASEIDKECVEVYKNNMNIDSYCDITAVDEKSIPKHDVLCAGFPCQAFSKAGKQAGINDTRGTLFYDIARILKHHKTKFIILENVRNLVSHDNGNTWKTIKKTLKSLGYRLTEKPLVLSPHEFGVPQFRERVYILGIYDPLNIELPLEIKLPKLLSKEDNSIDTILESDEKIDKKYFISNEENEILEIWNEFYQNITPKKIGFPIWFEFLNDKNIDEVFPEWKWIIIKKNRDLYLKNKEFIDLWSKKYNYLKKFSKTMSKFEWQAGEAINSIWEGVIQFRPSGIRVKKPDVFSALVALVQTQIVGKYRRRITPREAARLQSFPENYVFSNKDSTTYKQLGNSVNVRILYELAIRLFSNATINEFYIASKEQLISYSNMLIDQIKKTNNYSDSELAAKLGMSRQSFNTIKKRNSFGLDLLFKILRMVDSSLKIKLNQ</sequence>
<dbReference type="Pfam" id="PF07022">
    <property type="entry name" value="Phage_CI_repr"/>
    <property type="match status" value="1"/>
</dbReference>
<gene>
    <name evidence="9" type="primary">dcm</name>
    <name evidence="9" type="ORF">E1I18_03400</name>
</gene>
<dbReference type="PANTHER" id="PTHR46098">
    <property type="entry name" value="TRNA (CYTOSINE(38)-C(5))-METHYLTRANSFERASE"/>
    <property type="match status" value="1"/>
</dbReference>
<dbReference type="InterPro" id="IPR010982">
    <property type="entry name" value="Lambda_DNA-bd_dom_sf"/>
</dbReference>
<dbReference type="GO" id="GO:0003677">
    <property type="term" value="F:DNA binding"/>
    <property type="evidence" value="ECO:0007669"/>
    <property type="project" value="InterPro"/>
</dbReference>
<dbReference type="EC" id="2.1.1.37" evidence="7"/>
<accession>A0A507SJ87</accession>
<comment type="caution">
    <text evidence="9">The sequence shown here is derived from an EMBL/GenBank/DDBJ whole genome shotgun (WGS) entry which is preliminary data.</text>
</comment>
<dbReference type="PROSITE" id="PS51679">
    <property type="entry name" value="SAM_MT_C5"/>
    <property type="match status" value="1"/>
</dbReference>
<evidence type="ECO:0000256" key="4">
    <source>
        <dbReference type="ARBA" id="ARBA00022747"/>
    </source>
</evidence>
<dbReference type="InterPro" id="IPR029063">
    <property type="entry name" value="SAM-dependent_MTases_sf"/>
</dbReference>
<dbReference type="InterPro" id="IPR001525">
    <property type="entry name" value="C5_MeTfrase"/>
</dbReference>
<reference evidence="9 10" key="1">
    <citation type="submission" date="2019-03" db="EMBL/GenBank/DDBJ databases">
        <title>Characterization of a novel Mycoplasma cynos real-time PCR assay.</title>
        <authorList>
            <person name="Tallmadge R.L."/>
            <person name="Mitchell P.K."/>
            <person name="Goodman L."/>
        </authorList>
    </citation>
    <scope>NUCLEOTIDE SEQUENCE [LARGE SCALE GENOMIC DNA]</scope>
    <source>
        <strain evidence="9 10">1642</strain>
    </source>
</reference>
<keyword evidence="10" id="KW-1185">Reference proteome</keyword>
<feature type="domain" description="Bacteriophage CI repressor N-terminal" evidence="8">
    <location>
        <begin position="414"/>
        <end position="460"/>
    </location>
</feature>
<dbReference type="CDD" id="cd00315">
    <property type="entry name" value="Cyt_C5_DNA_methylase"/>
    <property type="match status" value="1"/>
</dbReference>
<keyword evidence="2 5" id="KW-0808">Transferase</keyword>
<dbReference type="OrthoDB" id="9813719at2"/>
<dbReference type="PROSITE" id="PS00094">
    <property type="entry name" value="C5_MTASE_1"/>
    <property type="match status" value="1"/>
</dbReference>
<evidence type="ECO:0000256" key="3">
    <source>
        <dbReference type="ARBA" id="ARBA00022691"/>
    </source>
</evidence>
<evidence type="ECO:0000256" key="6">
    <source>
        <dbReference type="RuleBase" id="RU000416"/>
    </source>
</evidence>
<feature type="active site" evidence="5">
    <location>
        <position position="75"/>
    </location>
</feature>
<dbReference type="PRINTS" id="PR00105">
    <property type="entry name" value="C5METTRFRASE"/>
</dbReference>